<organism evidence="1 2">
    <name type="scientific">Pseudomonas fluorescens</name>
    <dbReference type="NCBI Taxonomy" id="294"/>
    <lineage>
        <taxon>Bacteria</taxon>
        <taxon>Pseudomonadati</taxon>
        <taxon>Pseudomonadota</taxon>
        <taxon>Gammaproteobacteria</taxon>
        <taxon>Pseudomonadales</taxon>
        <taxon>Pseudomonadaceae</taxon>
        <taxon>Pseudomonas</taxon>
    </lineage>
</organism>
<sequence>MSNGQNQAFRTSPEKYLTDNVLMTGFLTRLAPPPPYLSEGGIFSFDLVRSGSIWSFRNEPIKIENAGAIEFVGGEAPITGRWLPQGGNIMMPLRPRPIGVPDGLMFTAELSGCTLVIDSTPQGLRLYHVQPGRLTQEYQNLRGAGDTQRLIITELDYDSNNYNANVLMYNHEGNWRVAVQRWTGAYIGQLAGPYIDRYKMHDVTFRDV</sequence>
<protein>
    <submittedName>
        <fullName evidence="1">Uncharacterized protein</fullName>
    </submittedName>
</protein>
<comment type="caution">
    <text evidence="1">The sequence shown here is derived from an EMBL/GenBank/DDBJ whole genome shotgun (WGS) entry which is preliminary data.</text>
</comment>
<dbReference type="Proteomes" id="UP000190965">
    <property type="component" value="Unassembled WGS sequence"/>
</dbReference>
<evidence type="ECO:0000313" key="1">
    <source>
        <dbReference type="EMBL" id="OPA86332.1"/>
    </source>
</evidence>
<gene>
    <name evidence="1" type="ORF">BFW87_26710</name>
</gene>
<proteinExistence type="predicted"/>
<evidence type="ECO:0000313" key="2">
    <source>
        <dbReference type="Proteomes" id="UP000190965"/>
    </source>
</evidence>
<reference evidence="1 2" key="1">
    <citation type="submission" date="2016-12" db="EMBL/GenBank/DDBJ databases">
        <title>Draft genome sequences of seven strains of Pseudomonas fluorescens that produce 4-formylaminooxyvinylglycine.</title>
        <authorList>
            <person name="Okrent R.A."/>
            <person name="Manning V.A."/>
            <person name="Trippe K.M."/>
        </authorList>
    </citation>
    <scope>NUCLEOTIDE SEQUENCE [LARGE SCALE GENOMIC DNA]</scope>
    <source>
        <strain evidence="1 2">P5A</strain>
    </source>
</reference>
<dbReference type="EMBL" id="MSDF01000052">
    <property type="protein sequence ID" value="OPA86332.1"/>
    <property type="molecule type" value="Genomic_DNA"/>
</dbReference>
<dbReference type="AlphaFoldDB" id="A0A1T2Y2U1"/>
<name>A0A1T2Y2U1_PSEFL</name>
<accession>A0A1T2Y2U1</accession>
<dbReference type="RefSeq" id="WP_078742705.1">
    <property type="nucleotide sequence ID" value="NZ_MSDF01000052.1"/>
</dbReference>